<dbReference type="Proteomes" id="UP000321424">
    <property type="component" value="Unassembled WGS sequence"/>
</dbReference>
<feature type="transmembrane region" description="Helical" evidence="1">
    <location>
        <begin position="131"/>
        <end position="157"/>
    </location>
</feature>
<sequence>MTLPLVAALIGLALVDSTSFGTLLIPIWLLLTPGRLRPGRIAVYLATVAIFYFAVGVLLVLGADTALTAIRTGSLDLPEFSLRIAQLILGLLVVALSYWLEARAKRQAGQPGKIHRWRTKAMSGTGSPRSLMNLALAAAALEVATMLPYLAAIALIANADLSWPLTALTLAAYCILMTVPALALSAARLIAHHRIDPLLQRINNWLTKNSATAIGWTVGGIGIWLTLNAAANLISNG</sequence>
<gene>
    <name evidence="2" type="ORF">NN4_73710</name>
</gene>
<feature type="transmembrane region" description="Helical" evidence="1">
    <location>
        <begin position="6"/>
        <end position="31"/>
    </location>
</feature>
<dbReference type="Pfam" id="PF11139">
    <property type="entry name" value="SfLAP"/>
    <property type="match status" value="1"/>
</dbReference>
<evidence type="ECO:0008006" key="4">
    <source>
        <dbReference type="Google" id="ProtNLM"/>
    </source>
</evidence>
<proteinExistence type="predicted"/>
<dbReference type="OrthoDB" id="7062264at2"/>
<name>A0A511MQJ1_9NOCA</name>
<feature type="transmembrane region" description="Helical" evidence="1">
    <location>
        <begin position="211"/>
        <end position="234"/>
    </location>
</feature>
<dbReference type="RefSeq" id="WP_147140727.1">
    <property type="nucleotide sequence ID" value="NZ_BJXA01000078.1"/>
</dbReference>
<keyword evidence="1" id="KW-1133">Transmembrane helix</keyword>
<keyword evidence="1" id="KW-0472">Membrane</keyword>
<dbReference type="EMBL" id="BJXA01000078">
    <property type="protein sequence ID" value="GEM42852.1"/>
    <property type="molecule type" value="Genomic_DNA"/>
</dbReference>
<evidence type="ECO:0000313" key="3">
    <source>
        <dbReference type="Proteomes" id="UP000321424"/>
    </source>
</evidence>
<feature type="transmembrane region" description="Helical" evidence="1">
    <location>
        <begin position="83"/>
        <end position="100"/>
    </location>
</feature>
<feature type="transmembrane region" description="Helical" evidence="1">
    <location>
        <begin position="43"/>
        <end position="63"/>
    </location>
</feature>
<evidence type="ECO:0000256" key="1">
    <source>
        <dbReference type="SAM" id="Phobius"/>
    </source>
</evidence>
<dbReference type="InterPro" id="IPR021315">
    <property type="entry name" value="Gap/Sap"/>
</dbReference>
<organism evidence="2 3">
    <name type="scientific">Nocardia ninae NBRC 108245</name>
    <dbReference type="NCBI Taxonomy" id="1210091"/>
    <lineage>
        <taxon>Bacteria</taxon>
        <taxon>Bacillati</taxon>
        <taxon>Actinomycetota</taxon>
        <taxon>Actinomycetes</taxon>
        <taxon>Mycobacteriales</taxon>
        <taxon>Nocardiaceae</taxon>
        <taxon>Nocardia</taxon>
    </lineage>
</organism>
<comment type="caution">
    <text evidence="2">The sequence shown here is derived from an EMBL/GenBank/DDBJ whole genome shotgun (WGS) entry which is preliminary data.</text>
</comment>
<evidence type="ECO:0000313" key="2">
    <source>
        <dbReference type="EMBL" id="GEM42852.1"/>
    </source>
</evidence>
<reference evidence="2 3" key="1">
    <citation type="submission" date="2019-07" db="EMBL/GenBank/DDBJ databases">
        <title>Whole genome shotgun sequence of Nocardia ninae NBRC 108245.</title>
        <authorList>
            <person name="Hosoyama A."/>
            <person name="Uohara A."/>
            <person name="Ohji S."/>
            <person name="Ichikawa N."/>
        </authorList>
    </citation>
    <scope>NUCLEOTIDE SEQUENCE [LARGE SCALE GENOMIC DNA]</scope>
    <source>
        <strain evidence="2 3">NBRC 108245</strain>
    </source>
</reference>
<protein>
    <recommendedName>
        <fullName evidence="4">GAP family protein</fullName>
    </recommendedName>
</protein>
<accession>A0A511MQJ1</accession>
<keyword evidence="1" id="KW-0812">Transmembrane</keyword>
<keyword evidence="3" id="KW-1185">Reference proteome</keyword>
<dbReference type="AlphaFoldDB" id="A0A511MQJ1"/>
<feature type="transmembrane region" description="Helical" evidence="1">
    <location>
        <begin position="163"/>
        <end position="190"/>
    </location>
</feature>